<name>A0A182F041_ONCOC</name>
<proteinExistence type="predicted"/>
<dbReference type="AlphaFoldDB" id="A0A182F041"/>
<protein>
    <submittedName>
        <fullName evidence="3">Phage tail protein</fullName>
    </submittedName>
</protein>
<dbReference type="EMBL" id="UYRW01019138">
    <property type="protein sequence ID" value="VDN05722.1"/>
    <property type="molecule type" value="Genomic_DNA"/>
</dbReference>
<reference evidence="1 2" key="2">
    <citation type="submission" date="2018-08" db="EMBL/GenBank/DDBJ databases">
        <authorList>
            <person name="Laetsch R D."/>
            <person name="Stevens L."/>
            <person name="Kumar S."/>
            <person name="Blaxter L. M."/>
        </authorList>
    </citation>
    <scope>NUCLEOTIDE SEQUENCE [LARGE SCALE GENOMIC DNA]</scope>
</reference>
<organism evidence="3">
    <name type="scientific">Onchocerca ochengi</name>
    <name type="common">Filarial nematode worm</name>
    <dbReference type="NCBI Taxonomy" id="42157"/>
    <lineage>
        <taxon>Eukaryota</taxon>
        <taxon>Metazoa</taxon>
        <taxon>Ecdysozoa</taxon>
        <taxon>Nematoda</taxon>
        <taxon>Chromadorea</taxon>
        <taxon>Rhabditida</taxon>
        <taxon>Spirurina</taxon>
        <taxon>Spiruromorpha</taxon>
        <taxon>Filarioidea</taxon>
        <taxon>Onchocercidae</taxon>
        <taxon>Onchocerca</taxon>
    </lineage>
</organism>
<accession>A0A182F041</accession>
<keyword evidence="2" id="KW-1185">Reference proteome</keyword>
<reference evidence="3" key="1">
    <citation type="submission" date="2016-06" db="UniProtKB">
        <authorList>
            <consortium name="WormBaseParasite"/>
        </authorList>
    </citation>
    <scope>IDENTIFICATION</scope>
</reference>
<evidence type="ECO:0000313" key="1">
    <source>
        <dbReference type="EMBL" id="VDN05722.1"/>
    </source>
</evidence>
<gene>
    <name evidence="1" type="ORF">NOO_LOCUS13804</name>
</gene>
<dbReference type="WBParaSite" id="nOo.2.0.1.t13804-RA">
    <property type="protein sequence ID" value="nOo.2.0.1.t13804-RA"/>
    <property type="gene ID" value="nOo.2.0.1.g13804"/>
</dbReference>
<evidence type="ECO:0000313" key="3">
    <source>
        <dbReference type="WBParaSite" id="nOo.2.0.1.t13804-RA"/>
    </source>
</evidence>
<dbReference type="Proteomes" id="UP000271087">
    <property type="component" value="Unassembled WGS sequence"/>
</dbReference>
<sequence>MNISYFNGGIYKAEKPTDVEELDVT</sequence>
<evidence type="ECO:0000313" key="2">
    <source>
        <dbReference type="Proteomes" id="UP000271087"/>
    </source>
</evidence>